<dbReference type="InterPro" id="IPR004776">
    <property type="entry name" value="Mem_transp_PIN-like"/>
</dbReference>
<keyword evidence="6 8" id="KW-1133">Transmembrane helix</keyword>
<keyword evidence="3" id="KW-0813">Transport</keyword>
<feature type="transmembrane region" description="Helical" evidence="8">
    <location>
        <begin position="6"/>
        <end position="26"/>
    </location>
</feature>
<dbReference type="Pfam" id="PF03547">
    <property type="entry name" value="Mem_trans"/>
    <property type="match status" value="2"/>
</dbReference>
<name>A0A810Q462_9FIRM</name>
<comment type="similarity">
    <text evidence="2">Belongs to the auxin efflux carrier (TC 2.A.69) family.</text>
</comment>
<dbReference type="Proteomes" id="UP000679848">
    <property type="component" value="Chromosome"/>
</dbReference>
<comment type="subcellular location">
    <subcellularLocation>
        <location evidence="1">Cell membrane</location>
        <topology evidence="1">Multi-pass membrane protein</topology>
    </subcellularLocation>
</comment>
<evidence type="ECO:0000256" key="6">
    <source>
        <dbReference type="ARBA" id="ARBA00022989"/>
    </source>
</evidence>
<gene>
    <name evidence="9" type="ORF">MM59RIKEN_04270</name>
</gene>
<dbReference type="AlphaFoldDB" id="A0A810Q462"/>
<organism evidence="9 10">
    <name type="scientific">Pusillibacter faecalis</name>
    <dbReference type="NCBI Taxonomy" id="2714358"/>
    <lineage>
        <taxon>Bacteria</taxon>
        <taxon>Bacillati</taxon>
        <taxon>Bacillota</taxon>
        <taxon>Clostridia</taxon>
        <taxon>Eubacteriales</taxon>
        <taxon>Oscillospiraceae</taxon>
        <taxon>Pusillibacter</taxon>
    </lineage>
</organism>
<dbReference type="InterPro" id="IPR038770">
    <property type="entry name" value="Na+/solute_symporter_sf"/>
</dbReference>
<dbReference type="PANTHER" id="PTHR36838">
    <property type="entry name" value="AUXIN EFFLUX CARRIER FAMILY PROTEIN"/>
    <property type="match status" value="1"/>
</dbReference>
<evidence type="ECO:0000256" key="8">
    <source>
        <dbReference type="SAM" id="Phobius"/>
    </source>
</evidence>
<evidence type="ECO:0000256" key="7">
    <source>
        <dbReference type="ARBA" id="ARBA00023136"/>
    </source>
</evidence>
<dbReference type="PANTHER" id="PTHR36838:SF4">
    <property type="entry name" value="AUXIN EFFLUX CARRIER FAMILY PROTEIN"/>
    <property type="match status" value="1"/>
</dbReference>
<dbReference type="Gene3D" id="1.20.1530.20">
    <property type="match status" value="1"/>
</dbReference>
<sequence length="312" mass="33207">MENMVISLNAVLPLFLIIALGCAAKQLHILSDDAARQANGLCFKLFMAPLLFYNVYSTDLASAYSWKLLVFCVVGTLAEFAFGLLFIPHIEPSRPAQGVMLQAFCRPNIVLLGLPLSTALFGPENIGHIAFMLAVLVPLINILAVLALELFRGGTPNPKRILLGVAKNPFVLGAVAGFLCKLLQIQLPYVLDSVISSMAEAATPLALVLMGTSMNFGKLQGCGRSLTVCTVVRLFAAPVVFLSLAVALGFRGVPLCGVMLVFATPVAVNSYTMALQMDGDADLAGGIVLLTTGLSCLTLFLWIFLLKALGLF</sequence>
<evidence type="ECO:0000256" key="2">
    <source>
        <dbReference type="ARBA" id="ARBA00010145"/>
    </source>
</evidence>
<feature type="transmembrane region" description="Helical" evidence="8">
    <location>
        <begin position="38"/>
        <end position="56"/>
    </location>
</feature>
<dbReference type="KEGG" id="pfaa:MM59RIKEN_04270"/>
<keyword evidence="5 8" id="KW-0812">Transmembrane</keyword>
<dbReference type="GO" id="GO:0005886">
    <property type="term" value="C:plasma membrane"/>
    <property type="evidence" value="ECO:0007669"/>
    <property type="project" value="UniProtKB-SubCell"/>
</dbReference>
<dbReference type="EMBL" id="AP023420">
    <property type="protein sequence ID" value="BCK83108.1"/>
    <property type="molecule type" value="Genomic_DNA"/>
</dbReference>
<feature type="transmembrane region" description="Helical" evidence="8">
    <location>
        <begin position="126"/>
        <end position="148"/>
    </location>
</feature>
<feature type="transmembrane region" description="Helical" evidence="8">
    <location>
        <begin position="226"/>
        <end position="246"/>
    </location>
</feature>
<accession>A0A810Q462</accession>
<dbReference type="GO" id="GO:0055085">
    <property type="term" value="P:transmembrane transport"/>
    <property type="evidence" value="ECO:0007669"/>
    <property type="project" value="InterPro"/>
</dbReference>
<evidence type="ECO:0000256" key="1">
    <source>
        <dbReference type="ARBA" id="ARBA00004651"/>
    </source>
</evidence>
<feature type="transmembrane region" description="Helical" evidence="8">
    <location>
        <begin position="193"/>
        <end position="214"/>
    </location>
</feature>
<feature type="transmembrane region" description="Helical" evidence="8">
    <location>
        <begin position="169"/>
        <end position="187"/>
    </location>
</feature>
<keyword evidence="4" id="KW-1003">Cell membrane</keyword>
<dbReference type="RefSeq" id="WP_213542596.1">
    <property type="nucleotide sequence ID" value="NZ_AP023420.1"/>
</dbReference>
<evidence type="ECO:0000313" key="9">
    <source>
        <dbReference type="EMBL" id="BCK83108.1"/>
    </source>
</evidence>
<evidence type="ECO:0000313" key="10">
    <source>
        <dbReference type="Proteomes" id="UP000679848"/>
    </source>
</evidence>
<evidence type="ECO:0000256" key="5">
    <source>
        <dbReference type="ARBA" id="ARBA00022692"/>
    </source>
</evidence>
<keyword evidence="7 8" id="KW-0472">Membrane</keyword>
<feature type="transmembrane region" description="Helical" evidence="8">
    <location>
        <begin position="68"/>
        <end position="87"/>
    </location>
</feature>
<evidence type="ECO:0000256" key="4">
    <source>
        <dbReference type="ARBA" id="ARBA00022475"/>
    </source>
</evidence>
<feature type="transmembrane region" description="Helical" evidence="8">
    <location>
        <begin position="283"/>
        <end position="305"/>
    </location>
</feature>
<protein>
    <submittedName>
        <fullName evidence="9">Transporter</fullName>
    </submittedName>
</protein>
<reference evidence="9" key="1">
    <citation type="submission" date="2020-09" db="EMBL/GenBank/DDBJ databases">
        <title>New species isolated from human feces.</title>
        <authorList>
            <person name="Kitahara M."/>
            <person name="Shigeno Y."/>
            <person name="Shime M."/>
            <person name="Matsumoto Y."/>
            <person name="Nakamura S."/>
            <person name="Motooka D."/>
            <person name="Fukuoka S."/>
            <person name="Nishikawa H."/>
            <person name="Benno Y."/>
        </authorList>
    </citation>
    <scope>NUCLEOTIDE SEQUENCE</scope>
    <source>
        <strain evidence="9">MM59</strain>
    </source>
</reference>
<proteinExistence type="inferred from homology"/>
<keyword evidence="10" id="KW-1185">Reference proteome</keyword>
<evidence type="ECO:0000256" key="3">
    <source>
        <dbReference type="ARBA" id="ARBA00022448"/>
    </source>
</evidence>